<comment type="similarity">
    <text evidence="2 12">Belongs to the class-I aminoacyl-tRNA synthetase family.</text>
</comment>
<comment type="subunit">
    <text evidence="3 12">Monomer.</text>
</comment>
<evidence type="ECO:0000256" key="5">
    <source>
        <dbReference type="ARBA" id="ARBA00022598"/>
    </source>
</evidence>
<name>A0AA37SSA6_9BACT</name>
<feature type="short sequence motif" description="'KMSKS' region" evidence="12">
    <location>
        <begin position="281"/>
        <end position="285"/>
    </location>
</feature>
<feature type="binding site" evidence="12">
    <location>
        <position position="249"/>
    </location>
    <ligand>
        <name>Zn(2+)</name>
        <dbReference type="ChEBI" id="CHEBI:29105"/>
    </ligand>
</feature>
<comment type="catalytic activity">
    <reaction evidence="12">
        <text>tRNA(Cys) + L-cysteine + ATP = L-cysteinyl-tRNA(Cys) + AMP + diphosphate</text>
        <dbReference type="Rhea" id="RHEA:17773"/>
        <dbReference type="Rhea" id="RHEA-COMP:9661"/>
        <dbReference type="Rhea" id="RHEA-COMP:9679"/>
        <dbReference type="ChEBI" id="CHEBI:30616"/>
        <dbReference type="ChEBI" id="CHEBI:33019"/>
        <dbReference type="ChEBI" id="CHEBI:35235"/>
        <dbReference type="ChEBI" id="CHEBI:78442"/>
        <dbReference type="ChEBI" id="CHEBI:78517"/>
        <dbReference type="ChEBI" id="CHEBI:456215"/>
        <dbReference type="EC" id="6.1.1.16"/>
    </reaction>
</comment>
<dbReference type="InterPro" id="IPR015803">
    <property type="entry name" value="Cys-tRNA-ligase"/>
</dbReference>
<sequence length="493" mass="55592">MDKKLSVYNSLSRKKEEFKPIHEGRVGMYVCGPTVYSDVHLGNCLTFVRFDVIYRTLLHLGYKVRYVRNITDVGHLLDDGEDRISKGARIDQLEPMEVVQKYANGFHDIMDIFNALRPNIEPRATGHIMEQIAMVEQIIKNGYGYEVNGSVYFDTIKFAEQTGKYGELSGRVIEDLLVETRDLKNQSDKKHPADFAIWMNASPEHLMRWPSPWGEGFPGWHLECSAMSTKYLGKTFDIHGGGNDLKFPHHENEVAQNVGACGCAPANYWLHTNMLLMNGRKMSKSDGNTISPEELFTGDSPHVSKGYHPMIIRFFMLQSHYRSELNLTDEGILSAEKGYKRLMECLKSVGSLEAKGSKATPLDEEILSLLNQAEEDMLDDFNTPKAISRYFELCNKINGLKEGQLNLGDVLPSTIEKLVKDFNAFVHNVLGLKDVSDSESGAILDGVMQLVIQLRQGAREEKNWAASDKIRDGLAALDIQIKDGKEGTEWSFK</sequence>
<evidence type="ECO:0000313" key="15">
    <source>
        <dbReference type="Proteomes" id="UP001156666"/>
    </source>
</evidence>
<evidence type="ECO:0000313" key="14">
    <source>
        <dbReference type="EMBL" id="GLR17916.1"/>
    </source>
</evidence>
<dbReference type="EMBL" id="BSOH01000014">
    <property type="protein sequence ID" value="GLR17916.1"/>
    <property type="molecule type" value="Genomic_DNA"/>
</dbReference>
<dbReference type="PANTHER" id="PTHR10890:SF3">
    <property type="entry name" value="CYSTEINE--TRNA LIGASE, CYTOPLASMIC"/>
    <property type="match status" value="1"/>
</dbReference>
<dbReference type="InterPro" id="IPR024909">
    <property type="entry name" value="Cys-tRNA/MSH_ligase"/>
</dbReference>
<dbReference type="SUPFAM" id="SSF47323">
    <property type="entry name" value="Anticodon-binding domain of a subclass of class I aminoacyl-tRNA synthetases"/>
    <property type="match status" value="1"/>
</dbReference>
<evidence type="ECO:0000256" key="7">
    <source>
        <dbReference type="ARBA" id="ARBA00022741"/>
    </source>
</evidence>
<comment type="caution">
    <text evidence="14">The sequence shown here is derived from an EMBL/GenBank/DDBJ whole genome shotgun (WGS) entry which is preliminary data.</text>
</comment>
<evidence type="ECO:0000256" key="6">
    <source>
        <dbReference type="ARBA" id="ARBA00022723"/>
    </source>
</evidence>
<keyword evidence="7 12" id="KW-0547">Nucleotide-binding</keyword>
<comment type="cofactor">
    <cofactor evidence="12">
        <name>Zn(2+)</name>
        <dbReference type="ChEBI" id="CHEBI:29105"/>
    </cofactor>
    <text evidence="12">Binds 1 zinc ion per subunit.</text>
</comment>
<dbReference type="RefSeq" id="WP_235291594.1">
    <property type="nucleotide sequence ID" value="NZ_BSOH01000014.1"/>
</dbReference>
<reference evidence="14" key="1">
    <citation type="journal article" date="2014" name="Int. J. Syst. Evol. Microbiol.">
        <title>Complete genome sequence of Corynebacterium casei LMG S-19264T (=DSM 44701T), isolated from a smear-ripened cheese.</title>
        <authorList>
            <consortium name="US DOE Joint Genome Institute (JGI-PGF)"/>
            <person name="Walter F."/>
            <person name="Albersmeier A."/>
            <person name="Kalinowski J."/>
            <person name="Ruckert C."/>
        </authorList>
    </citation>
    <scope>NUCLEOTIDE SEQUENCE</scope>
    <source>
        <strain evidence="14">NBRC 108769</strain>
    </source>
</reference>
<dbReference type="InterPro" id="IPR015273">
    <property type="entry name" value="Cys-tRNA-synt_Ia_DALR"/>
</dbReference>
<evidence type="ECO:0000256" key="3">
    <source>
        <dbReference type="ARBA" id="ARBA00011245"/>
    </source>
</evidence>
<evidence type="ECO:0000256" key="12">
    <source>
        <dbReference type="HAMAP-Rule" id="MF_00041"/>
    </source>
</evidence>
<feature type="binding site" evidence="12">
    <location>
        <position position="224"/>
    </location>
    <ligand>
        <name>Zn(2+)</name>
        <dbReference type="ChEBI" id="CHEBI:29105"/>
    </ligand>
</feature>
<feature type="binding site" evidence="12">
    <location>
        <position position="31"/>
    </location>
    <ligand>
        <name>Zn(2+)</name>
        <dbReference type="ChEBI" id="CHEBI:29105"/>
    </ligand>
</feature>
<evidence type="ECO:0000256" key="4">
    <source>
        <dbReference type="ARBA" id="ARBA00022490"/>
    </source>
</evidence>
<dbReference type="GO" id="GO:0005524">
    <property type="term" value="F:ATP binding"/>
    <property type="evidence" value="ECO:0007669"/>
    <property type="project" value="UniProtKB-UniRule"/>
</dbReference>
<keyword evidence="11 12" id="KW-0030">Aminoacyl-tRNA synthetase</keyword>
<dbReference type="Gene3D" id="1.20.120.1910">
    <property type="entry name" value="Cysteine-tRNA ligase, C-terminal anti-codon recognition domain"/>
    <property type="match status" value="1"/>
</dbReference>
<accession>A0AA37SSA6</accession>
<keyword evidence="8 12" id="KW-0862">Zinc</keyword>
<keyword evidence="15" id="KW-1185">Reference proteome</keyword>
<dbReference type="Gene3D" id="3.40.50.620">
    <property type="entry name" value="HUPs"/>
    <property type="match status" value="1"/>
</dbReference>
<protein>
    <recommendedName>
        <fullName evidence="12">Cysteine--tRNA ligase</fullName>
        <ecNumber evidence="12">6.1.1.16</ecNumber>
    </recommendedName>
    <alternativeName>
        <fullName evidence="12">Cysteinyl-tRNA synthetase</fullName>
        <shortName evidence="12">CysRS</shortName>
    </alternativeName>
</protein>
<dbReference type="InterPro" id="IPR009080">
    <property type="entry name" value="tRNAsynth_Ia_anticodon-bd"/>
</dbReference>
<comment type="subcellular location">
    <subcellularLocation>
        <location evidence="1 12">Cytoplasm</location>
    </subcellularLocation>
</comment>
<evidence type="ECO:0000256" key="1">
    <source>
        <dbReference type="ARBA" id="ARBA00004496"/>
    </source>
</evidence>
<dbReference type="GO" id="GO:0006423">
    <property type="term" value="P:cysteinyl-tRNA aminoacylation"/>
    <property type="evidence" value="ECO:0007669"/>
    <property type="project" value="UniProtKB-UniRule"/>
</dbReference>
<evidence type="ECO:0000256" key="11">
    <source>
        <dbReference type="ARBA" id="ARBA00023146"/>
    </source>
</evidence>
<dbReference type="CDD" id="cd00672">
    <property type="entry name" value="CysRS_core"/>
    <property type="match status" value="1"/>
</dbReference>
<dbReference type="Pfam" id="PF01406">
    <property type="entry name" value="tRNA-synt_1e"/>
    <property type="match status" value="1"/>
</dbReference>
<dbReference type="AlphaFoldDB" id="A0AA37SSA6"/>
<dbReference type="Proteomes" id="UP001156666">
    <property type="component" value="Unassembled WGS sequence"/>
</dbReference>
<feature type="binding site" evidence="12">
    <location>
        <position position="253"/>
    </location>
    <ligand>
        <name>Zn(2+)</name>
        <dbReference type="ChEBI" id="CHEBI:29105"/>
    </ligand>
</feature>
<feature type="short sequence motif" description="'HIGH' region" evidence="12">
    <location>
        <begin position="33"/>
        <end position="43"/>
    </location>
</feature>
<dbReference type="InterPro" id="IPR014729">
    <property type="entry name" value="Rossmann-like_a/b/a_fold"/>
</dbReference>
<feature type="domain" description="Cysteinyl-tRNA synthetase class Ia DALR" evidence="13">
    <location>
        <begin position="372"/>
        <end position="444"/>
    </location>
</feature>
<dbReference type="HAMAP" id="MF_00041">
    <property type="entry name" value="Cys_tRNA_synth"/>
    <property type="match status" value="1"/>
</dbReference>
<dbReference type="GO" id="GO:0004817">
    <property type="term" value="F:cysteine-tRNA ligase activity"/>
    <property type="evidence" value="ECO:0007669"/>
    <property type="project" value="UniProtKB-UniRule"/>
</dbReference>
<dbReference type="GO" id="GO:0005829">
    <property type="term" value="C:cytosol"/>
    <property type="evidence" value="ECO:0007669"/>
    <property type="project" value="TreeGrafter"/>
</dbReference>
<gene>
    <name evidence="12 14" type="primary">cysS</name>
    <name evidence="14" type="ORF">GCM10007940_25310</name>
</gene>
<dbReference type="PRINTS" id="PR00983">
    <property type="entry name" value="TRNASYNTHCYS"/>
</dbReference>
<keyword evidence="6 12" id="KW-0479">Metal-binding</keyword>
<dbReference type="GO" id="GO:0008270">
    <property type="term" value="F:zinc ion binding"/>
    <property type="evidence" value="ECO:0007669"/>
    <property type="project" value="UniProtKB-UniRule"/>
</dbReference>
<dbReference type="InterPro" id="IPR032678">
    <property type="entry name" value="tRNA-synt_1_cat_dom"/>
</dbReference>
<feature type="binding site" evidence="12">
    <location>
        <position position="284"/>
    </location>
    <ligand>
        <name>ATP</name>
        <dbReference type="ChEBI" id="CHEBI:30616"/>
    </ligand>
</feature>
<dbReference type="NCBIfam" id="TIGR00435">
    <property type="entry name" value="cysS"/>
    <property type="match status" value="1"/>
</dbReference>
<proteinExistence type="inferred from homology"/>
<dbReference type="SMART" id="SM00840">
    <property type="entry name" value="DALR_2"/>
    <property type="match status" value="1"/>
</dbReference>
<keyword evidence="9 12" id="KW-0067">ATP-binding</keyword>
<evidence type="ECO:0000256" key="2">
    <source>
        <dbReference type="ARBA" id="ARBA00005594"/>
    </source>
</evidence>
<evidence type="ECO:0000259" key="13">
    <source>
        <dbReference type="SMART" id="SM00840"/>
    </source>
</evidence>
<dbReference type="EC" id="6.1.1.16" evidence="12"/>
<keyword evidence="10 12" id="KW-0648">Protein biosynthesis</keyword>
<dbReference type="SUPFAM" id="SSF52374">
    <property type="entry name" value="Nucleotidylyl transferase"/>
    <property type="match status" value="1"/>
</dbReference>
<evidence type="ECO:0000256" key="8">
    <source>
        <dbReference type="ARBA" id="ARBA00022833"/>
    </source>
</evidence>
<reference evidence="14" key="2">
    <citation type="submission" date="2023-01" db="EMBL/GenBank/DDBJ databases">
        <title>Draft genome sequence of Portibacter lacus strain NBRC 108769.</title>
        <authorList>
            <person name="Sun Q."/>
            <person name="Mori K."/>
        </authorList>
    </citation>
    <scope>NUCLEOTIDE SEQUENCE</scope>
    <source>
        <strain evidence="14">NBRC 108769</strain>
    </source>
</reference>
<keyword evidence="5 12" id="KW-0436">Ligase</keyword>
<organism evidence="14 15">
    <name type="scientific">Portibacter lacus</name>
    <dbReference type="NCBI Taxonomy" id="1099794"/>
    <lineage>
        <taxon>Bacteria</taxon>
        <taxon>Pseudomonadati</taxon>
        <taxon>Bacteroidota</taxon>
        <taxon>Saprospiria</taxon>
        <taxon>Saprospirales</taxon>
        <taxon>Haliscomenobacteraceae</taxon>
        <taxon>Portibacter</taxon>
    </lineage>
</organism>
<keyword evidence="4 12" id="KW-0963">Cytoplasm</keyword>
<dbReference type="Pfam" id="PF09190">
    <property type="entry name" value="DALR_2"/>
    <property type="match status" value="1"/>
</dbReference>
<dbReference type="PANTHER" id="PTHR10890">
    <property type="entry name" value="CYSTEINYL-TRNA SYNTHETASE"/>
    <property type="match status" value="1"/>
</dbReference>
<evidence type="ECO:0000256" key="9">
    <source>
        <dbReference type="ARBA" id="ARBA00022840"/>
    </source>
</evidence>
<evidence type="ECO:0000256" key="10">
    <source>
        <dbReference type="ARBA" id="ARBA00022917"/>
    </source>
</evidence>